<gene>
    <name evidence="4" type="ORF">DN412_01895</name>
</gene>
<dbReference type="Pfam" id="PF01548">
    <property type="entry name" value="DEDD_Tnp_IS110"/>
    <property type="match status" value="1"/>
</dbReference>
<keyword evidence="1" id="KW-0175">Coiled coil</keyword>
<accession>A0A370P3A3</accession>
<dbReference type="PANTHER" id="PTHR33055:SF3">
    <property type="entry name" value="PUTATIVE TRANSPOSASE FOR IS117-RELATED"/>
    <property type="match status" value="1"/>
</dbReference>
<evidence type="ECO:0000259" key="3">
    <source>
        <dbReference type="Pfam" id="PF02371"/>
    </source>
</evidence>
<feature type="coiled-coil region" evidence="1">
    <location>
        <begin position="180"/>
        <end position="207"/>
    </location>
</feature>
<reference evidence="4 5" key="1">
    <citation type="submission" date="2018-06" db="EMBL/GenBank/DDBJ databases">
        <authorList>
            <person name="Feng T."/>
            <person name="Jeon C.O."/>
        </authorList>
    </citation>
    <scope>NUCLEOTIDE SEQUENCE [LARGE SCALE GENOMIC DNA]</scope>
    <source>
        <strain evidence="4 5">S23</strain>
    </source>
</reference>
<dbReference type="PANTHER" id="PTHR33055">
    <property type="entry name" value="TRANSPOSASE FOR INSERTION SEQUENCE ELEMENT IS1111A"/>
    <property type="match status" value="1"/>
</dbReference>
<proteinExistence type="predicted"/>
<organism evidence="4 5">
    <name type="scientific">Cupriavidus lacunae</name>
    <dbReference type="NCBI Taxonomy" id="2666307"/>
    <lineage>
        <taxon>Bacteria</taxon>
        <taxon>Pseudomonadati</taxon>
        <taxon>Pseudomonadota</taxon>
        <taxon>Betaproteobacteria</taxon>
        <taxon>Burkholderiales</taxon>
        <taxon>Burkholderiaceae</taxon>
        <taxon>Cupriavidus</taxon>
    </lineage>
</organism>
<dbReference type="InterPro" id="IPR047650">
    <property type="entry name" value="Transpos_IS110"/>
</dbReference>
<dbReference type="AlphaFoldDB" id="A0A370P3A3"/>
<dbReference type="RefSeq" id="WP_115012945.1">
    <property type="nucleotide sequence ID" value="NZ_QKWJ01000001.1"/>
</dbReference>
<comment type="caution">
    <text evidence="4">The sequence shown here is derived from an EMBL/GenBank/DDBJ whole genome shotgun (WGS) entry which is preliminary data.</text>
</comment>
<feature type="domain" description="Transposase IS110-like N-terminal" evidence="2">
    <location>
        <begin position="7"/>
        <end position="146"/>
    </location>
</feature>
<evidence type="ECO:0000256" key="1">
    <source>
        <dbReference type="SAM" id="Coils"/>
    </source>
</evidence>
<dbReference type="Pfam" id="PF02371">
    <property type="entry name" value="Transposase_20"/>
    <property type="match status" value="1"/>
</dbReference>
<evidence type="ECO:0000313" key="4">
    <source>
        <dbReference type="EMBL" id="RDK12323.1"/>
    </source>
</evidence>
<dbReference type="NCBIfam" id="NF033542">
    <property type="entry name" value="transpos_IS110"/>
    <property type="match status" value="1"/>
</dbReference>
<dbReference type="InterPro" id="IPR002525">
    <property type="entry name" value="Transp_IS110-like_N"/>
</dbReference>
<dbReference type="GO" id="GO:0006313">
    <property type="term" value="P:DNA transposition"/>
    <property type="evidence" value="ECO:0007669"/>
    <property type="project" value="InterPro"/>
</dbReference>
<evidence type="ECO:0000259" key="2">
    <source>
        <dbReference type="Pfam" id="PF01548"/>
    </source>
</evidence>
<dbReference type="Proteomes" id="UP000255165">
    <property type="component" value="Unassembled WGS sequence"/>
</dbReference>
<dbReference type="EMBL" id="QKWJ01000001">
    <property type="protein sequence ID" value="RDK12323.1"/>
    <property type="molecule type" value="Genomic_DNA"/>
</dbReference>
<dbReference type="InterPro" id="IPR003346">
    <property type="entry name" value="Transposase_20"/>
</dbReference>
<dbReference type="GO" id="GO:0003677">
    <property type="term" value="F:DNA binding"/>
    <property type="evidence" value="ECO:0007669"/>
    <property type="project" value="InterPro"/>
</dbReference>
<dbReference type="GO" id="GO:0004803">
    <property type="term" value="F:transposase activity"/>
    <property type="evidence" value="ECO:0007669"/>
    <property type="project" value="InterPro"/>
</dbReference>
<protein>
    <submittedName>
        <fullName evidence="4">IS110 family transposase</fullName>
    </submittedName>
</protein>
<name>A0A370P3A3_9BURK</name>
<sequence>MNAMTYGLDIAKSVFQMYWVDSASGEIHNRRFQRRELIEFLANCPVGKVALEACGGAHWWARKIQSLGHRPVLIHPGYVRAFVRTNKTDAADARAIWTAAQQPGMPVVPVKSEEQQALLSLHRIREGLVQTRTRECNQLRGLLGEYGLHFAKGRKALLAELRTRRAEIEQGVPPTLLRAIERQLMALRQLEEQIQLIERDITAWLQSEPAAQTVEAIPGIGPMTATALVATMGSAQAFRSGRAFAASLGLVPTQSGTGGSVHLGHISKRGDSYLRRLLIHGARVVLTRSRRHPAWAEALLARRPTNVVIVALANKMARAAWALLAHGRQYDPSHVSQRPA</sequence>
<feature type="domain" description="Transposase IS116/IS110/IS902 C-terminal" evidence="3">
    <location>
        <begin position="212"/>
        <end position="290"/>
    </location>
</feature>
<keyword evidence="5" id="KW-1185">Reference proteome</keyword>
<evidence type="ECO:0000313" key="5">
    <source>
        <dbReference type="Proteomes" id="UP000255165"/>
    </source>
</evidence>